<dbReference type="InterPro" id="IPR050377">
    <property type="entry name" value="Radical_SAM_PqqE_MftC-like"/>
</dbReference>
<feature type="domain" description="Radical SAM core" evidence="7">
    <location>
        <begin position="121"/>
        <end position="341"/>
    </location>
</feature>
<comment type="cofactor">
    <cofactor evidence="1">
        <name>[4Fe-4S] cluster</name>
        <dbReference type="ChEBI" id="CHEBI:49883"/>
    </cofactor>
</comment>
<keyword evidence="3" id="KW-0479">Metal-binding</keyword>
<dbReference type="GO" id="GO:0046872">
    <property type="term" value="F:metal ion binding"/>
    <property type="evidence" value="ECO:0007669"/>
    <property type="project" value="UniProtKB-KW"/>
</dbReference>
<dbReference type="RefSeq" id="WP_009194338.1">
    <property type="nucleotide sequence ID" value="NZ_AODQ01000015.1"/>
</dbReference>
<dbReference type="SMART" id="SM00729">
    <property type="entry name" value="Elp3"/>
    <property type="match status" value="1"/>
</dbReference>
<keyword evidence="5" id="KW-0411">Iron-sulfur</keyword>
<evidence type="ECO:0000256" key="2">
    <source>
        <dbReference type="ARBA" id="ARBA00022691"/>
    </source>
</evidence>
<proteinExistence type="predicted"/>
<dbReference type="SUPFAM" id="SSF102114">
    <property type="entry name" value="Radical SAM enzymes"/>
    <property type="match status" value="1"/>
</dbReference>
<sequence length="407" mass="44393">MQSFSYHTAENSSAESEQSTAFRLRRTGKPHPQVVSDPAQLRQIHLRLRYHIWKLALQQMANPFKAYAAIQKGLGLQLASGSAAGKIARIGNSFQASLLSPSWPSAAFDAYVRAQLQAGRSCSSATAPAVASLSVTQHCSPFCQPRPGGQAQPDPSLDSLKKQIQKLQKEGVRQIELCGGEPMLRYADLLELLQTAAAGTDFWLSTSGWELSPERALALKAAGLRGVRLNLDHNDPDKHNALRGYKHSYGWVMRAAESARTAGLGLCLNLCVTPDFVSDENLMAYARLAAQLGASFIQILAPRATAAGYDHELELSPEQISELNTFAHRLNHTAAYASWPLVAYQGWVPQKAVSAASGNRVLLMDAQGNLRACRHCQSYDRPYVKDRSPLRKTAWAPAGTTQSQPHP</sequence>
<dbReference type="EMBL" id="AODQ01000015">
    <property type="protein sequence ID" value="EMR03879.1"/>
    <property type="molecule type" value="Genomic_DNA"/>
</dbReference>
<dbReference type="InterPro" id="IPR058240">
    <property type="entry name" value="rSAM_sf"/>
</dbReference>
<dbReference type="PROSITE" id="PS51918">
    <property type="entry name" value="RADICAL_SAM"/>
    <property type="match status" value="1"/>
</dbReference>
<dbReference type="OrthoDB" id="9763993at2"/>
<dbReference type="GO" id="GO:0051536">
    <property type="term" value="F:iron-sulfur cluster binding"/>
    <property type="evidence" value="ECO:0007669"/>
    <property type="project" value="UniProtKB-KW"/>
</dbReference>
<dbReference type="PANTHER" id="PTHR11228">
    <property type="entry name" value="RADICAL SAM DOMAIN PROTEIN"/>
    <property type="match status" value="1"/>
</dbReference>
<dbReference type="eggNOG" id="COG0535">
    <property type="taxonomic scope" value="Bacteria"/>
</dbReference>
<evidence type="ECO:0000256" key="4">
    <source>
        <dbReference type="ARBA" id="ARBA00023004"/>
    </source>
</evidence>
<evidence type="ECO:0000256" key="6">
    <source>
        <dbReference type="SAM" id="MobiDB-lite"/>
    </source>
</evidence>
<reference evidence="8 9" key="1">
    <citation type="journal article" date="2013" name="Genome Announc.">
        <title>Draft Genome Sequence of Cesiribacter andamanensis Strain AMV16T, Isolated from a Soil Sample from a Mud Volcano in the Andaman Islands, India.</title>
        <authorList>
            <person name="Shivaji S."/>
            <person name="Ara S."/>
            <person name="Begum Z."/>
            <person name="Srinivas T.N."/>
            <person name="Singh A."/>
            <person name="Kumar Pinnaka A."/>
        </authorList>
    </citation>
    <scope>NUCLEOTIDE SEQUENCE [LARGE SCALE GENOMIC DNA]</scope>
    <source>
        <strain evidence="8 9">AMV16</strain>
    </source>
</reference>
<dbReference type="Gene3D" id="3.20.20.70">
    <property type="entry name" value="Aldolase class I"/>
    <property type="match status" value="1"/>
</dbReference>
<organism evidence="8 9">
    <name type="scientific">Cesiribacter andamanensis AMV16</name>
    <dbReference type="NCBI Taxonomy" id="1279009"/>
    <lineage>
        <taxon>Bacteria</taxon>
        <taxon>Pseudomonadati</taxon>
        <taxon>Bacteroidota</taxon>
        <taxon>Cytophagia</taxon>
        <taxon>Cytophagales</taxon>
        <taxon>Cesiribacteraceae</taxon>
        <taxon>Cesiribacter</taxon>
    </lineage>
</organism>
<evidence type="ECO:0000313" key="9">
    <source>
        <dbReference type="Proteomes" id="UP000011910"/>
    </source>
</evidence>
<keyword evidence="9" id="KW-1185">Reference proteome</keyword>
<evidence type="ECO:0000256" key="5">
    <source>
        <dbReference type="ARBA" id="ARBA00023014"/>
    </source>
</evidence>
<evidence type="ECO:0000256" key="3">
    <source>
        <dbReference type="ARBA" id="ARBA00022723"/>
    </source>
</evidence>
<evidence type="ECO:0000259" key="7">
    <source>
        <dbReference type="PROSITE" id="PS51918"/>
    </source>
</evidence>
<comment type="caution">
    <text evidence="8">The sequence shown here is derived from an EMBL/GenBank/DDBJ whole genome shotgun (WGS) entry which is preliminary data.</text>
</comment>
<keyword evidence="4" id="KW-0408">Iron</keyword>
<protein>
    <submittedName>
        <fullName evidence="8">Molybdenum cofactor biosynthesis protein A</fullName>
    </submittedName>
</protein>
<dbReference type="CDD" id="cd01335">
    <property type="entry name" value="Radical_SAM"/>
    <property type="match status" value="1"/>
</dbReference>
<dbReference type="PANTHER" id="PTHR11228:SF7">
    <property type="entry name" value="PQQA PEPTIDE CYCLASE"/>
    <property type="match status" value="1"/>
</dbReference>
<dbReference type="Pfam" id="PF04055">
    <property type="entry name" value="Radical_SAM"/>
    <property type="match status" value="1"/>
</dbReference>
<dbReference type="STRING" id="1279009.ADICEAN_00936"/>
<dbReference type="AlphaFoldDB" id="M7NZU5"/>
<dbReference type="GO" id="GO:0003824">
    <property type="term" value="F:catalytic activity"/>
    <property type="evidence" value="ECO:0007669"/>
    <property type="project" value="InterPro"/>
</dbReference>
<gene>
    <name evidence="8" type="primary">moaA_1</name>
    <name evidence="8" type="ORF">ADICEAN_00936</name>
</gene>
<evidence type="ECO:0000256" key="1">
    <source>
        <dbReference type="ARBA" id="ARBA00001966"/>
    </source>
</evidence>
<feature type="compositionally biased region" description="Polar residues" evidence="6">
    <location>
        <begin position="1"/>
        <end position="21"/>
    </location>
</feature>
<evidence type="ECO:0000313" key="8">
    <source>
        <dbReference type="EMBL" id="EMR03879.1"/>
    </source>
</evidence>
<name>M7NZU5_9BACT</name>
<dbReference type="InterPro" id="IPR013785">
    <property type="entry name" value="Aldolase_TIM"/>
</dbReference>
<dbReference type="InterPro" id="IPR007197">
    <property type="entry name" value="rSAM"/>
</dbReference>
<accession>M7NZU5</accession>
<feature type="region of interest" description="Disordered" evidence="6">
    <location>
        <begin position="1"/>
        <end position="22"/>
    </location>
</feature>
<dbReference type="Proteomes" id="UP000011910">
    <property type="component" value="Unassembled WGS sequence"/>
</dbReference>
<keyword evidence="2" id="KW-0949">S-adenosyl-L-methionine</keyword>
<dbReference type="InterPro" id="IPR006638">
    <property type="entry name" value="Elp3/MiaA/NifB-like_rSAM"/>
</dbReference>